<dbReference type="GO" id="GO:0016989">
    <property type="term" value="F:sigma factor antagonist activity"/>
    <property type="evidence" value="ECO:0007669"/>
    <property type="project" value="TreeGrafter"/>
</dbReference>
<dbReference type="Pfam" id="PF04773">
    <property type="entry name" value="FecR"/>
    <property type="match status" value="1"/>
</dbReference>
<proteinExistence type="predicted"/>
<evidence type="ECO:0000259" key="1">
    <source>
        <dbReference type="Pfam" id="PF04773"/>
    </source>
</evidence>
<protein>
    <submittedName>
        <fullName evidence="3">Regulator of iron dicitrate transport</fullName>
    </submittedName>
</protein>
<dbReference type="KEGG" id="bav:BAV0635"/>
<evidence type="ECO:0000259" key="2">
    <source>
        <dbReference type="Pfam" id="PF16220"/>
    </source>
</evidence>
<feature type="domain" description="FecR protein" evidence="1">
    <location>
        <begin position="109"/>
        <end position="204"/>
    </location>
</feature>
<organism evidence="3 4">
    <name type="scientific">Bordetella avium (strain 197N)</name>
    <dbReference type="NCBI Taxonomy" id="360910"/>
    <lineage>
        <taxon>Bacteria</taxon>
        <taxon>Pseudomonadati</taxon>
        <taxon>Pseudomonadota</taxon>
        <taxon>Betaproteobacteria</taxon>
        <taxon>Burkholderiales</taxon>
        <taxon>Alcaligenaceae</taxon>
        <taxon>Bordetella</taxon>
    </lineage>
</organism>
<dbReference type="STRING" id="360910.BAV0635"/>
<dbReference type="Proteomes" id="UP000001977">
    <property type="component" value="Chromosome"/>
</dbReference>
<dbReference type="Pfam" id="PF16220">
    <property type="entry name" value="DUF4880"/>
    <property type="match status" value="1"/>
</dbReference>
<dbReference type="Gene3D" id="2.60.120.1440">
    <property type="match status" value="1"/>
</dbReference>
<dbReference type="InterPro" id="IPR032623">
    <property type="entry name" value="FecR_N"/>
</dbReference>
<reference evidence="3 4" key="1">
    <citation type="journal article" date="2006" name="J. Bacteriol.">
        <title>Comparison of the genome sequence of the poultry pathogen Bordetella avium with those of B. bronchiseptica, B. pertussis, and B. parapertussis reveals extensive diversity in surface structures associated with host interaction.</title>
        <authorList>
            <person name="Sebaihia M."/>
            <person name="Preston A."/>
            <person name="Maskell D.J."/>
            <person name="Kuzmiak H."/>
            <person name="Connell T.D."/>
            <person name="King N.D."/>
            <person name="Orndorff P.E."/>
            <person name="Miyamoto D.M."/>
            <person name="Thomson N.R."/>
            <person name="Harris D."/>
            <person name="Goble A."/>
            <person name="Lord A."/>
            <person name="Murphy L."/>
            <person name="Quail M.A."/>
            <person name="Rutter S."/>
            <person name="Squares R."/>
            <person name="Squares S."/>
            <person name="Woodward J."/>
            <person name="Parkhill J."/>
            <person name="Temple L.M."/>
        </authorList>
    </citation>
    <scope>NUCLEOTIDE SEQUENCE [LARGE SCALE GENOMIC DNA]</scope>
    <source>
        <strain evidence="3 4">197N</strain>
    </source>
</reference>
<dbReference type="InterPro" id="IPR012373">
    <property type="entry name" value="Ferrdict_sens_TM"/>
</dbReference>
<dbReference type="InterPro" id="IPR006860">
    <property type="entry name" value="FecR"/>
</dbReference>
<evidence type="ECO:0000313" key="4">
    <source>
        <dbReference type="Proteomes" id="UP000001977"/>
    </source>
</evidence>
<name>Q2KXL7_BORA1</name>
<evidence type="ECO:0000313" key="3">
    <source>
        <dbReference type="EMBL" id="CAJ48240.1"/>
    </source>
</evidence>
<dbReference type="EMBL" id="AM167904">
    <property type="protein sequence ID" value="CAJ48240.1"/>
    <property type="molecule type" value="Genomic_DNA"/>
</dbReference>
<sequence length="318" mass="34522">VKDAGALPASVVDEAIAWSVKLNFSSPDPGTCAAFERWRRAAPDHEQAWTRVQTVNADFSALPQGLALDTLTATTRRRRRAVLKSLAALGGLASTGWVIREHAPWQAADVSTGVGQRDRLTLADGTLLMLNTDSAVGLRMEGAERVLVLYRGEISIQTGADAASPVKRPFFVRTPFGTAQALGTRFVVRLAEAYARISVQEDAVALRPASGADRMIAQAGQTWRLDSQRALPMQTPAITSDAWLAGAIEGQDMRLGDLLAELARYRPGRISCAPEVADLKVSGTYHVDDSDRTLAFLARTLPIRLRYWTRYWVAVGPA</sequence>
<feature type="domain" description="FecR N-terminal" evidence="2">
    <location>
        <begin position="13"/>
        <end position="54"/>
    </location>
</feature>
<gene>
    <name evidence="3" type="primary">fecR</name>
    <name evidence="3" type="ordered locus">BAV0635</name>
</gene>
<dbReference type="AlphaFoldDB" id="Q2KXL7"/>
<dbReference type="PIRSF" id="PIRSF018266">
    <property type="entry name" value="FecR"/>
    <property type="match status" value="1"/>
</dbReference>
<keyword evidence="4" id="KW-1185">Reference proteome</keyword>
<dbReference type="HOGENOM" id="CLU_050192_0_0_4"/>
<accession>Q2KXL7</accession>
<dbReference type="eggNOG" id="COG3712">
    <property type="taxonomic scope" value="Bacteria"/>
</dbReference>
<dbReference type="PANTHER" id="PTHR30273:SF2">
    <property type="entry name" value="PROTEIN FECR"/>
    <property type="match status" value="1"/>
</dbReference>
<feature type="non-terminal residue" evidence="3">
    <location>
        <position position="1"/>
    </location>
</feature>
<dbReference type="PANTHER" id="PTHR30273">
    <property type="entry name" value="PERIPLASMIC SIGNAL SENSOR AND SIGMA FACTOR ACTIVATOR FECR-RELATED"/>
    <property type="match status" value="1"/>
</dbReference>